<accession>A0A1J3ELI7</accession>
<reference evidence="2" key="1">
    <citation type="submission" date="2016-07" db="EMBL/GenBank/DDBJ databases">
        <title>De novo transcriptome assembly of four accessions of the metal hyperaccumulator plant Noccaea caerulescens.</title>
        <authorList>
            <person name="Blande D."/>
            <person name="Halimaa P."/>
            <person name="Tervahauta A.I."/>
            <person name="Aarts M.G."/>
            <person name="Karenlampi S.O."/>
        </authorList>
    </citation>
    <scope>NUCLEOTIDE SEQUENCE</scope>
</reference>
<feature type="compositionally biased region" description="Low complexity" evidence="1">
    <location>
        <begin position="9"/>
        <end position="21"/>
    </location>
</feature>
<evidence type="ECO:0000313" key="2">
    <source>
        <dbReference type="EMBL" id="JAU32955.1"/>
    </source>
</evidence>
<dbReference type="EMBL" id="GEVK01019877">
    <property type="protein sequence ID" value="JAU32955.1"/>
    <property type="molecule type" value="Transcribed_RNA"/>
</dbReference>
<sequence>MKRSPMRKNCMSSAASDSSNDMITQGIDKRQVCIETPSFGSLTFRTVHFPGGEIVANGYVLHPLQILIRFIA</sequence>
<feature type="region of interest" description="Disordered" evidence="1">
    <location>
        <begin position="1"/>
        <end position="21"/>
    </location>
</feature>
<organism evidence="2">
    <name type="scientific">Noccaea caerulescens</name>
    <name type="common">Alpine penny-cress</name>
    <name type="synonym">Thlaspi caerulescens</name>
    <dbReference type="NCBI Taxonomy" id="107243"/>
    <lineage>
        <taxon>Eukaryota</taxon>
        <taxon>Viridiplantae</taxon>
        <taxon>Streptophyta</taxon>
        <taxon>Embryophyta</taxon>
        <taxon>Tracheophyta</taxon>
        <taxon>Spermatophyta</taxon>
        <taxon>Magnoliopsida</taxon>
        <taxon>eudicotyledons</taxon>
        <taxon>Gunneridae</taxon>
        <taxon>Pentapetalae</taxon>
        <taxon>rosids</taxon>
        <taxon>malvids</taxon>
        <taxon>Brassicales</taxon>
        <taxon>Brassicaceae</taxon>
        <taxon>Coluteocarpeae</taxon>
        <taxon>Noccaea</taxon>
    </lineage>
</organism>
<dbReference type="AlphaFoldDB" id="A0A1J3ELI7"/>
<gene>
    <name evidence="2" type="ORF">LC_TR2683_c2_g1_i1_g.10297</name>
</gene>
<evidence type="ECO:0000256" key="1">
    <source>
        <dbReference type="SAM" id="MobiDB-lite"/>
    </source>
</evidence>
<proteinExistence type="predicted"/>
<protein>
    <submittedName>
        <fullName evidence="2">Uncharacterized protein</fullName>
    </submittedName>
</protein>
<name>A0A1J3ELI7_NOCCA</name>